<comment type="cofactor">
    <cofactor evidence="1">
        <name>Mg(2+)</name>
        <dbReference type="ChEBI" id="CHEBI:18420"/>
    </cofactor>
</comment>
<feature type="domain" description="Nudix hydrolase" evidence="3">
    <location>
        <begin position="1"/>
        <end position="123"/>
    </location>
</feature>
<dbReference type="PROSITE" id="PS00893">
    <property type="entry name" value="NUDIX_BOX"/>
    <property type="match status" value="1"/>
</dbReference>
<evidence type="ECO:0000256" key="1">
    <source>
        <dbReference type="ARBA" id="ARBA00001946"/>
    </source>
</evidence>
<evidence type="ECO:0000313" key="4">
    <source>
        <dbReference type="EMBL" id="OGG43835.1"/>
    </source>
</evidence>
<dbReference type="Gene3D" id="3.90.79.10">
    <property type="entry name" value="Nucleoside Triphosphate Pyrophosphohydrolase"/>
    <property type="match status" value="1"/>
</dbReference>
<feature type="non-terminal residue" evidence="4">
    <location>
        <position position="1"/>
    </location>
</feature>
<proteinExistence type="predicted"/>
<dbReference type="InterPro" id="IPR000086">
    <property type="entry name" value="NUDIX_hydrolase_dom"/>
</dbReference>
<dbReference type="SUPFAM" id="SSF55811">
    <property type="entry name" value="Nudix"/>
    <property type="match status" value="1"/>
</dbReference>
<dbReference type="PANTHER" id="PTHR43046:SF14">
    <property type="entry name" value="MUTT_NUDIX FAMILY PROTEIN"/>
    <property type="match status" value="1"/>
</dbReference>
<reference evidence="4 5" key="1">
    <citation type="journal article" date="2016" name="Nat. Commun.">
        <title>Thousands of microbial genomes shed light on interconnected biogeochemical processes in an aquifer system.</title>
        <authorList>
            <person name="Anantharaman K."/>
            <person name="Brown C.T."/>
            <person name="Hug L.A."/>
            <person name="Sharon I."/>
            <person name="Castelle C.J."/>
            <person name="Probst A.J."/>
            <person name="Thomas B.C."/>
            <person name="Singh A."/>
            <person name="Wilkins M.J."/>
            <person name="Karaoz U."/>
            <person name="Brodie E.L."/>
            <person name="Williams K.H."/>
            <person name="Hubbard S.S."/>
            <person name="Banfield J.F."/>
        </authorList>
    </citation>
    <scope>NUCLEOTIDE SEQUENCE [LARGE SCALE GENOMIC DNA]</scope>
</reference>
<name>A0A1F6C3T2_9BACT</name>
<accession>A0A1F6C3T2</accession>
<evidence type="ECO:0000313" key="5">
    <source>
        <dbReference type="Proteomes" id="UP000178249"/>
    </source>
</evidence>
<evidence type="ECO:0000256" key="2">
    <source>
        <dbReference type="ARBA" id="ARBA00022801"/>
    </source>
</evidence>
<organism evidence="4 5">
    <name type="scientific">Candidatus Kaiserbacteria bacterium RIFCSPHIGHO2_01_FULL_48_10</name>
    <dbReference type="NCBI Taxonomy" id="1798476"/>
    <lineage>
        <taxon>Bacteria</taxon>
        <taxon>Candidatus Kaiseribacteriota</taxon>
    </lineage>
</organism>
<comment type="caution">
    <text evidence="4">The sequence shown here is derived from an EMBL/GenBank/DDBJ whole genome shotgun (WGS) entry which is preliminary data.</text>
</comment>
<evidence type="ECO:0000259" key="3">
    <source>
        <dbReference type="PROSITE" id="PS51462"/>
    </source>
</evidence>
<dbReference type="GO" id="GO:0016787">
    <property type="term" value="F:hydrolase activity"/>
    <property type="evidence" value="ECO:0007669"/>
    <property type="project" value="UniProtKB-KW"/>
</dbReference>
<dbReference type="InterPro" id="IPR020084">
    <property type="entry name" value="NUDIX_hydrolase_CS"/>
</dbReference>
<dbReference type="AlphaFoldDB" id="A0A1F6C3T2"/>
<dbReference type="Pfam" id="PF00293">
    <property type="entry name" value="NUDIX"/>
    <property type="match status" value="1"/>
</dbReference>
<sequence length="128" mass="14287">QKAIIPKGNTVLVVRDLIDSDTWDLPGGRLHKSEDMAEGLRREVFEEIGVAILVGPVIFTDQFIRERDNIPNVIIAHHCTLADEHAPFTLAADEIAEAKWITKDELGPLKMYGVCKKALEAHFNKETA</sequence>
<protein>
    <recommendedName>
        <fullName evidence="3">Nudix hydrolase domain-containing protein</fullName>
    </recommendedName>
</protein>
<dbReference type="PROSITE" id="PS51462">
    <property type="entry name" value="NUDIX"/>
    <property type="match status" value="1"/>
</dbReference>
<dbReference type="InterPro" id="IPR015797">
    <property type="entry name" value="NUDIX_hydrolase-like_dom_sf"/>
</dbReference>
<keyword evidence="2" id="KW-0378">Hydrolase</keyword>
<dbReference type="EMBL" id="MFKP01000030">
    <property type="protein sequence ID" value="OGG43835.1"/>
    <property type="molecule type" value="Genomic_DNA"/>
</dbReference>
<dbReference type="PANTHER" id="PTHR43046">
    <property type="entry name" value="GDP-MANNOSE MANNOSYL HYDROLASE"/>
    <property type="match status" value="1"/>
</dbReference>
<dbReference type="Proteomes" id="UP000178249">
    <property type="component" value="Unassembled WGS sequence"/>
</dbReference>
<gene>
    <name evidence="4" type="ORF">A2841_03255</name>
</gene>